<evidence type="ECO:0000256" key="4">
    <source>
        <dbReference type="SAM" id="MobiDB-lite"/>
    </source>
</evidence>
<evidence type="ECO:0000256" key="5">
    <source>
        <dbReference type="SAM" id="SignalP"/>
    </source>
</evidence>
<dbReference type="InterPro" id="IPR058792">
    <property type="entry name" value="Beta-barrel_RND_2"/>
</dbReference>
<protein>
    <submittedName>
        <fullName evidence="9">RND transporter</fullName>
    </submittedName>
</protein>
<dbReference type="GO" id="GO:1990281">
    <property type="term" value="C:efflux pump complex"/>
    <property type="evidence" value="ECO:0007669"/>
    <property type="project" value="TreeGrafter"/>
</dbReference>
<feature type="chain" id="PRO_5007565827" evidence="5">
    <location>
        <begin position="47"/>
        <end position="433"/>
    </location>
</feature>
<dbReference type="Gene3D" id="2.40.420.20">
    <property type="match status" value="1"/>
</dbReference>
<dbReference type="PANTHER" id="PTHR30469">
    <property type="entry name" value="MULTIDRUG RESISTANCE PROTEIN MDTA"/>
    <property type="match status" value="1"/>
</dbReference>
<dbReference type="FunFam" id="2.40.30.170:FF:000010">
    <property type="entry name" value="Efflux RND transporter periplasmic adaptor subunit"/>
    <property type="match status" value="1"/>
</dbReference>
<name>A0A150PBM7_SORCE</name>
<dbReference type="NCBIfam" id="TIGR01730">
    <property type="entry name" value="RND_mfp"/>
    <property type="match status" value="1"/>
</dbReference>
<feature type="region of interest" description="Disordered" evidence="4">
    <location>
        <begin position="48"/>
        <end position="68"/>
    </location>
</feature>
<comment type="caution">
    <text evidence="9">The sequence shown here is derived from an EMBL/GenBank/DDBJ whole genome shotgun (WGS) entry which is preliminary data.</text>
</comment>
<reference evidence="9 10" key="1">
    <citation type="submission" date="2014-02" db="EMBL/GenBank/DDBJ databases">
        <title>The small core and large imbalanced accessory genome model reveals a collaborative survival strategy of Sorangium cellulosum strains in nature.</title>
        <authorList>
            <person name="Han K."/>
            <person name="Peng R."/>
            <person name="Blom J."/>
            <person name="Li Y.-Z."/>
        </authorList>
    </citation>
    <scope>NUCLEOTIDE SEQUENCE [LARGE SCALE GENOMIC DNA]</scope>
    <source>
        <strain evidence="9 10">So0157-25</strain>
    </source>
</reference>
<dbReference type="InterPro" id="IPR058625">
    <property type="entry name" value="MdtA-like_BSH"/>
</dbReference>
<feature type="signal peptide" evidence="5">
    <location>
        <begin position="1"/>
        <end position="46"/>
    </location>
</feature>
<comment type="similarity">
    <text evidence="2">Belongs to the membrane fusion protein (MFP) (TC 8.A.1) family.</text>
</comment>
<feature type="domain" description="Multidrug resistance protein MdtA-like C-terminal permuted SH3" evidence="8">
    <location>
        <begin position="363"/>
        <end position="421"/>
    </location>
</feature>
<dbReference type="Gene3D" id="2.40.50.100">
    <property type="match status" value="1"/>
</dbReference>
<evidence type="ECO:0000259" key="8">
    <source>
        <dbReference type="Pfam" id="PF25967"/>
    </source>
</evidence>
<evidence type="ECO:0000259" key="7">
    <source>
        <dbReference type="Pfam" id="PF25954"/>
    </source>
</evidence>
<keyword evidence="5" id="KW-0732">Signal</keyword>
<dbReference type="Pfam" id="PF25967">
    <property type="entry name" value="RND-MFP_C"/>
    <property type="match status" value="1"/>
</dbReference>
<sequence>MTHPSCGPERRVARSAIGARRAASNHPRAALLAALLAALAAPTLTACRSSDADTQPSPARDTAAPRDKPAVRFGKVTARALAQTLDISGTLVADETSEVATQVAGLVLSVGVDVGSRVKKGDPLVVLDARNAALQSQAASAAVAQARARLALPEGASPKGLDPDQVPEVRAAKQSMELAKAEAERVKQLYDQGAVPQATWDSARTQAQNAAAQYEAAVNGIRATVAALSSAQAQAGLASKSVADTTVRAPFDGAVSEKRISVGEFAGPGRVVAVVVRDNPLRLRIDVPEADIAQIEIGKPVSISVAAFPDRRFPGVVKRIGASLKESSRTLPVEAEFDNSEGKLRPGLFAQGQLALTGESKTAILVPEAAIGSSGTSARVFVRSGDRVTERLVKTGRKVDGLVEVIGPLTEGEEVAIDKVDQLADGIEVAPAQ</sequence>
<accession>A0A150PBM7</accession>
<dbReference type="Gene3D" id="2.40.30.170">
    <property type="match status" value="1"/>
</dbReference>
<dbReference type="InterPro" id="IPR006143">
    <property type="entry name" value="RND_pump_MFP"/>
</dbReference>
<organism evidence="9 10">
    <name type="scientific">Sorangium cellulosum</name>
    <name type="common">Polyangium cellulosum</name>
    <dbReference type="NCBI Taxonomy" id="56"/>
    <lineage>
        <taxon>Bacteria</taxon>
        <taxon>Pseudomonadati</taxon>
        <taxon>Myxococcota</taxon>
        <taxon>Polyangia</taxon>
        <taxon>Polyangiales</taxon>
        <taxon>Polyangiaceae</taxon>
        <taxon>Sorangium</taxon>
    </lineage>
</organism>
<comment type="subcellular location">
    <subcellularLocation>
        <location evidence="1">Cell envelope</location>
    </subcellularLocation>
</comment>
<dbReference type="Proteomes" id="UP000075420">
    <property type="component" value="Unassembled WGS sequence"/>
</dbReference>
<feature type="domain" description="CusB-like beta-barrel" evidence="7">
    <location>
        <begin position="283"/>
        <end position="355"/>
    </location>
</feature>
<feature type="region of interest" description="Disordered" evidence="4">
    <location>
        <begin position="154"/>
        <end position="173"/>
    </location>
</feature>
<dbReference type="Pfam" id="PF25954">
    <property type="entry name" value="Beta-barrel_RND_2"/>
    <property type="match status" value="1"/>
</dbReference>
<dbReference type="GO" id="GO:0015562">
    <property type="term" value="F:efflux transmembrane transporter activity"/>
    <property type="evidence" value="ECO:0007669"/>
    <property type="project" value="TreeGrafter"/>
</dbReference>
<gene>
    <name evidence="9" type="ORF">BE08_36720</name>
</gene>
<evidence type="ECO:0000256" key="1">
    <source>
        <dbReference type="ARBA" id="ARBA00004196"/>
    </source>
</evidence>
<evidence type="ECO:0000313" key="10">
    <source>
        <dbReference type="Proteomes" id="UP000075420"/>
    </source>
</evidence>
<evidence type="ECO:0000256" key="3">
    <source>
        <dbReference type="ARBA" id="ARBA00022448"/>
    </source>
</evidence>
<proteinExistence type="inferred from homology"/>
<dbReference type="AlphaFoldDB" id="A0A150PBM7"/>
<dbReference type="PANTHER" id="PTHR30469:SF15">
    <property type="entry name" value="HLYD FAMILY OF SECRETION PROTEINS"/>
    <property type="match status" value="1"/>
</dbReference>
<feature type="domain" description="Multidrug resistance protein MdtA-like barrel-sandwich hybrid" evidence="6">
    <location>
        <begin position="96"/>
        <end position="276"/>
    </location>
</feature>
<dbReference type="SUPFAM" id="SSF111369">
    <property type="entry name" value="HlyD-like secretion proteins"/>
    <property type="match status" value="2"/>
</dbReference>
<evidence type="ECO:0000313" key="9">
    <source>
        <dbReference type="EMBL" id="KYF53080.1"/>
    </source>
</evidence>
<keyword evidence="3" id="KW-0813">Transport</keyword>
<dbReference type="Pfam" id="PF25917">
    <property type="entry name" value="BSH_RND"/>
    <property type="match status" value="1"/>
</dbReference>
<dbReference type="InterPro" id="IPR058627">
    <property type="entry name" value="MdtA-like_C"/>
</dbReference>
<evidence type="ECO:0000259" key="6">
    <source>
        <dbReference type="Pfam" id="PF25917"/>
    </source>
</evidence>
<evidence type="ECO:0000256" key="2">
    <source>
        <dbReference type="ARBA" id="ARBA00009477"/>
    </source>
</evidence>
<dbReference type="EMBL" id="JELY01002276">
    <property type="protein sequence ID" value="KYF53080.1"/>
    <property type="molecule type" value="Genomic_DNA"/>
</dbReference>